<evidence type="ECO:0000256" key="3">
    <source>
        <dbReference type="ARBA" id="ARBA00012438"/>
    </source>
</evidence>
<dbReference type="Pfam" id="PF06580">
    <property type="entry name" value="His_kinase"/>
    <property type="match status" value="1"/>
</dbReference>
<feature type="domain" description="Histidine kinase" evidence="9">
    <location>
        <begin position="492"/>
        <end position="595"/>
    </location>
</feature>
<dbReference type="PROSITE" id="PS50885">
    <property type="entry name" value="HAMP"/>
    <property type="match status" value="1"/>
</dbReference>
<evidence type="ECO:0000256" key="2">
    <source>
        <dbReference type="ARBA" id="ARBA00004370"/>
    </source>
</evidence>
<dbReference type="InterPro" id="IPR004358">
    <property type="entry name" value="Sig_transdc_His_kin-like_C"/>
</dbReference>
<comment type="caution">
    <text evidence="11">The sequence shown here is derived from an EMBL/GenBank/DDBJ whole genome shotgun (WGS) entry which is preliminary data.</text>
</comment>
<evidence type="ECO:0000256" key="4">
    <source>
        <dbReference type="ARBA" id="ARBA00022553"/>
    </source>
</evidence>
<dbReference type="Pfam" id="PF02518">
    <property type="entry name" value="HATPase_c"/>
    <property type="match status" value="1"/>
</dbReference>
<dbReference type="SMART" id="SM00304">
    <property type="entry name" value="HAMP"/>
    <property type="match status" value="1"/>
</dbReference>
<keyword evidence="4" id="KW-0597">Phosphoprotein</keyword>
<name>A0A9D2DT06_9FIRM</name>
<dbReference type="PROSITE" id="PS50109">
    <property type="entry name" value="HIS_KIN"/>
    <property type="match status" value="1"/>
</dbReference>
<dbReference type="GO" id="GO:0000155">
    <property type="term" value="F:phosphorelay sensor kinase activity"/>
    <property type="evidence" value="ECO:0007669"/>
    <property type="project" value="InterPro"/>
</dbReference>
<feature type="transmembrane region" description="Helical" evidence="8">
    <location>
        <begin position="303"/>
        <end position="325"/>
    </location>
</feature>
<dbReference type="SUPFAM" id="SSF158472">
    <property type="entry name" value="HAMP domain-like"/>
    <property type="match status" value="1"/>
</dbReference>
<organism evidence="11 12">
    <name type="scientific">Candidatus Blautia faecigallinarum</name>
    <dbReference type="NCBI Taxonomy" id="2838488"/>
    <lineage>
        <taxon>Bacteria</taxon>
        <taxon>Bacillati</taxon>
        <taxon>Bacillota</taxon>
        <taxon>Clostridia</taxon>
        <taxon>Lachnospirales</taxon>
        <taxon>Lachnospiraceae</taxon>
        <taxon>Blautia</taxon>
    </lineage>
</organism>
<dbReference type="PANTHER" id="PTHR34220:SF7">
    <property type="entry name" value="SENSOR HISTIDINE KINASE YPDA"/>
    <property type="match status" value="1"/>
</dbReference>
<dbReference type="PANTHER" id="PTHR34220">
    <property type="entry name" value="SENSOR HISTIDINE KINASE YPDA"/>
    <property type="match status" value="1"/>
</dbReference>
<dbReference type="Proteomes" id="UP000824041">
    <property type="component" value="Unassembled WGS sequence"/>
</dbReference>
<dbReference type="EC" id="2.7.13.3" evidence="3"/>
<feature type="domain" description="HAMP" evidence="10">
    <location>
        <begin position="327"/>
        <end position="379"/>
    </location>
</feature>
<dbReference type="EMBL" id="DXBU01000095">
    <property type="protein sequence ID" value="HIZ22533.1"/>
    <property type="molecule type" value="Genomic_DNA"/>
</dbReference>
<dbReference type="PRINTS" id="PR00344">
    <property type="entry name" value="BCTRLSENSOR"/>
</dbReference>
<dbReference type="GO" id="GO:0016020">
    <property type="term" value="C:membrane"/>
    <property type="evidence" value="ECO:0007669"/>
    <property type="project" value="UniProtKB-SubCell"/>
</dbReference>
<keyword evidence="5" id="KW-0808">Transferase</keyword>
<protein>
    <recommendedName>
        <fullName evidence="3">histidine kinase</fullName>
        <ecNumber evidence="3">2.7.13.3</ecNumber>
    </recommendedName>
</protein>
<dbReference type="InterPro" id="IPR010559">
    <property type="entry name" value="Sig_transdc_His_kin_internal"/>
</dbReference>
<evidence type="ECO:0000256" key="1">
    <source>
        <dbReference type="ARBA" id="ARBA00000085"/>
    </source>
</evidence>
<keyword evidence="7" id="KW-0902">Two-component regulatory system</keyword>
<dbReference type="Gene3D" id="3.30.565.10">
    <property type="entry name" value="Histidine kinase-like ATPase, C-terminal domain"/>
    <property type="match status" value="1"/>
</dbReference>
<keyword evidence="8" id="KW-0812">Transmembrane</keyword>
<dbReference type="Gene3D" id="6.10.340.10">
    <property type="match status" value="1"/>
</dbReference>
<evidence type="ECO:0000256" key="8">
    <source>
        <dbReference type="SAM" id="Phobius"/>
    </source>
</evidence>
<evidence type="ECO:0000256" key="5">
    <source>
        <dbReference type="ARBA" id="ARBA00022679"/>
    </source>
</evidence>
<dbReference type="SUPFAM" id="SSF55874">
    <property type="entry name" value="ATPase domain of HSP90 chaperone/DNA topoisomerase II/histidine kinase"/>
    <property type="match status" value="1"/>
</dbReference>
<dbReference type="InterPro" id="IPR005467">
    <property type="entry name" value="His_kinase_dom"/>
</dbReference>
<reference evidence="11" key="2">
    <citation type="submission" date="2021-04" db="EMBL/GenBank/DDBJ databases">
        <authorList>
            <person name="Gilroy R."/>
        </authorList>
    </citation>
    <scope>NUCLEOTIDE SEQUENCE</scope>
    <source>
        <strain evidence="11">14324</strain>
    </source>
</reference>
<dbReference type="InterPro" id="IPR050640">
    <property type="entry name" value="Bact_2-comp_sensor_kinase"/>
</dbReference>
<evidence type="ECO:0000256" key="6">
    <source>
        <dbReference type="ARBA" id="ARBA00022777"/>
    </source>
</evidence>
<comment type="subcellular location">
    <subcellularLocation>
        <location evidence="2">Membrane</location>
    </subcellularLocation>
</comment>
<accession>A0A9D2DT06</accession>
<feature type="transmembrane region" description="Helical" evidence="8">
    <location>
        <begin position="21"/>
        <end position="41"/>
    </location>
</feature>
<proteinExistence type="predicted"/>
<dbReference type="CDD" id="cd06225">
    <property type="entry name" value="HAMP"/>
    <property type="match status" value="1"/>
</dbReference>
<dbReference type="SMART" id="SM00387">
    <property type="entry name" value="HATPase_c"/>
    <property type="match status" value="1"/>
</dbReference>
<keyword evidence="8" id="KW-1133">Transmembrane helix</keyword>
<reference evidence="11" key="1">
    <citation type="journal article" date="2021" name="PeerJ">
        <title>Extensive microbial diversity within the chicken gut microbiome revealed by metagenomics and culture.</title>
        <authorList>
            <person name="Gilroy R."/>
            <person name="Ravi A."/>
            <person name="Getino M."/>
            <person name="Pursley I."/>
            <person name="Horton D.L."/>
            <person name="Alikhan N.F."/>
            <person name="Baker D."/>
            <person name="Gharbi K."/>
            <person name="Hall N."/>
            <person name="Watson M."/>
            <person name="Adriaenssens E.M."/>
            <person name="Foster-Nyarko E."/>
            <person name="Jarju S."/>
            <person name="Secka A."/>
            <person name="Antonio M."/>
            <person name="Oren A."/>
            <person name="Chaudhuri R.R."/>
            <person name="La Ragione R."/>
            <person name="Hildebrand F."/>
            <person name="Pallen M.J."/>
        </authorList>
    </citation>
    <scope>NUCLEOTIDE SEQUENCE</scope>
    <source>
        <strain evidence="11">14324</strain>
    </source>
</reference>
<evidence type="ECO:0000259" key="9">
    <source>
        <dbReference type="PROSITE" id="PS50109"/>
    </source>
</evidence>
<dbReference type="InterPro" id="IPR003660">
    <property type="entry name" value="HAMP_dom"/>
</dbReference>
<dbReference type="Pfam" id="PF00672">
    <property type="entry name" value="HAMP"/>
    <property type="match status" value="1"/>
</dbReference>
<evidence type="ECO:0000259" key="10">
    <source>
        <dbReference type="PROSITE" id="PS50885"/>
    </source>
</evidence>
<comment type="catalytic activity">
    <reaction evidence="1">
        <text>ATP + protein L-histidine = ADP + protein N-phospho-L-histidine.</text>
        <dbReference type="EC" id="2.7.13.3"/>
    </reaction>
</comment>
<dbReference type="InterPro" id="IPR003594">
    <property type="entry name" value="HATPase_dom"/>
</dbReference>
<evidence type="ECO:0000256" key="7">
    <source>
        <dbReference type="ARBA" id="ARBA00023012"/>
    </source>
</evidence>
<dbReference type="InterPro" id="IPR036890">
    <property type="entry name" value="HATPase_C_sf"/>
</dbReference>
<sequence length="598" mass="67738">MKRLVLNIYQRFLKLSLKKRLLITYLCLSLLILAVTSVAFYQSSKKVMIKRASVSSQQQLGLITNTLQDKIGHISDYAITLSINSRIAEVLKENPSVPESELDQFFVNSELIDQAQRIIGLHKNIYAWDFLDTNNRWFHSSTTDTEELNSYLSKDFLDLLPTDLSIHLLGPYEIQGEPVFAVLKSITNIDNTKYLGALVLLIKESNISSTFSNLPDSDSKNFYIIDPQNQILSSSSSSGIFSSLDEHLGIRREEIQDLKESGTKIVKIHGTDTLLISQEYKDLDWTVVNMIPLKNLTMDHITILYNIFVISILLFLLSVVFSLLCSRTVASPIQRLAAQMEKVSLGDLDISVAYHSNDEISILYERFNIMMKQIQKLLANIYEEQNTKRKMEIQLLQSQINPHFLYNTLNTINSLIGLGMNETASNAVSAMSAFYRNCLSSGKFIIPLKQELLITRQYLYIQNLRYMEFIDYKITEAVSEEEGKTMIPKLTIQPIVENIFVHALRTSKCRIEITVYSPSPERICISISDNGKGISPERLKQVQDSIMDARENGNSFGLPSIRHRLSLLYGEDCSFTIESAPGAGTKIVIILPKGGKQK</sequence>
<keyword evidence="8" id="KW-0472">Membrane</keyword>
<evidence type="ECO:0000313" key="11">
    <source>
        <dbReference type="EMBL" id="HIZ22533.1"/>
    </source>
</evidence>
<evidence type="ECO:0000313" key="12">
    <source>
        <dbReference type="Proteomes" id="UP000824041"/>
    </source>
</evidence>
<keyword evidence="6 11" id="KW-0418">Kinase</keyword>
<dbReference type="Gene3D" id="3.30.450.20">
    <property type="entry name" value="PAS domain"/>
    <property type="match status" value="1"/>
</dbReference>
<gene>
    <name evidence="11" type="ORF">IAA21_07030</name>
</gene>
<dbReference type="AlphaFoldDB" id="A0A9D2DT06"/>